<accession>A0A6A6JH82</accession>
<evidence type="ECO:0000256" key="1">
    <source>
        <dbReference type="SAM" id="MobiDB-lite"/>
    </source>
</evidence>
<dbReference type="Proteomes" id="UP000800097">
    <property type="component" value="Unassembled WGS sequence"/>
</dbReference>
<dbReference type="AlphaFoldDB" id="A0A6A6JH82"/>
<reference evidence="2" key="1">
    <citation type="journal article" date="2020" name="Stud. Mycol.">
        <title>101 Dothideomycetes genomes: a test case for predicting lifestyles and emergence of pathogens.</title>
        <authorList>
            <person name="Haridas S."/>
            <person name="Albert R."/>
            <person name="Binder M."/>
            <person name="Bloem J."/>
            <person name="Labutti K."/>
            <person name="Salamov A."/>
            <person name="Andreopoulos B."/>
            <person name="Baker S."/>
            <person name="Barry K."/>
            <person name="Bills G."/>
            <person name="Bluhm B."/>
            <person name="Cannon C."/>
            <person name="Castanera R."/>
            <person name="Culley D."/>
            <person name="Daum C."/>
            <person name="Ezra D."/>
            <person name="Gonzalez J."/>
            <person name="Henrissat B."/>
            <person name="Kuo A."/>
            <person name="Liang C."/>
            <person name="Lipzen A."/>
            <person name="Lutzoni F."/>
            <person name="Magnuson J."/>
            <person name="Mondo S."/>
            <person name="Nolan M."/>
            <person name="Ohm R."/>
            <person name="Pangilinan J."/>
            <person name="Park H.-J."/>
            <person name="Ramirez L."/>
            <person name="Alfaro M."/>
            <person name="Sun H."/>
            <person name="Tritt A."/>
            <person name="Yoshinaga Y."/>
            <person name="Zwiers L.-H."/>
            <person name="Turgeon B."/>
            <person name="Goodwin S."/>
            <person name="Spatafora J."/>
            <person name="Crous P."/>
            <person name="Grigoriev I."/>
        </authorList>
    </citation>
    <scope>NUCLEOTIDE SEQUENCE</scope>
    <source>
        <strain evidence="2">CBS 379.55</strain>
    </source>
</reference>
<evidence type="ECO:0000313" key="3">
    <source>
        <dbReference type="Proteomes" id="UP000800097"/>
    </source>
</evidence>
<feature type="compositionally biased region" description="Basic residues" evidence="1">
    <location>
        <begin position="105"/>
        <end position="114"/>
    </location>
</feature>
<dbReference type="RefSeq" id="XP_033653103.1">
    <property type="nucleotide sequence ID" value="XM_033802982.1"/>
</dbReference>
<organism evidence="2 3">
    <name type="scientific">Westerdykella ornata</name>
    <dbReference type="NCBI Taxonomy" id="318751"/>
    <lineage>
        <taxon>Eukaryota</taxon>
        <taxon>Fungi</taxon>
        <taxon>Dikarya</taxon>
        <taxon>Ascomycota</taxon>
        <taxon>Pezizomycotina</taxon>
        <taxon>Dothideomycetes</taxon>
        <taxon>Pleosporomycetidae</taxon>
        <taxon>Pleosporales</taxon>
        <taxon>Sporormiaceae</taxon>
        <taxon>Westerdykella</taxon>
    </lineage>
</organism>
<feature type="region of interest" description="Disordered" evidence="1">
    <location>
        <begin position="98"/>
        <end position="154"/>
    </location>
</feature>
<dbReference type="GeneID" id="54556157"/>
<evidence type="ECO:0000313" key="2">
    <source>
        <dbReference type="EMBL" id="KAF2275564.1"/>
    </source>
</evidence>
<keyword evidence="3" id="KW-1185">Reference proteome</keyword>
<sequence length="154" mass="17428">MSSHMSATTVEKCHVSRHRHLPSVYRIPRTDRIIVYEGATTLRVRAAVFGSRLTSTPPSFPRSANVQMMLPTTAPSGRDEKSHSPAFQLTCSAPSRLFPFPSSRIRPRHRRNSRRPGGSRTVCSQGIRHRCVGEKERGSTRDPRGREHRPFEVE</sequence>
<feature type="compositionally biased region" description="Basic and acidic residues" evidence="1">
    <location>
        <begin position="131"/>
        <end position="154"/>
    </location>
</feature>
<name>A0A6A6JH82_WESOR</name>
<proteinExistence type="predicted"/>
<gene>
    <name evidence="2" type="ORF">EI97DRAFT_64236</name>
</gene>
<protein>
    <submittedName>
        <fullName evidence="2">Uncharacterized protein</fullName>
    </submittedName>
</protein>
<dbReference type="EMBL" id="ML986496">
    <property type="protein sequence ID" value="KAF2275564.1"/>
    <property type="molecule type" value="Genomic_DNA"/>
</dbReference>